<accession>A0AAV8RVE7</accession>
<dbReference type="Proteomes" id="UP001222027">
    <property type="component" value="Unassembled WGS sequence"/>
</dbReference>
<evidence type="ECO:0000313" key="1">
    <source>
        <dbReference type="EMBL" id="KAJ8510037.1"/>
    </source>
</evidence>
<comment type="caution">
    <text evidence="1">The sequence shown here is derived from an EMBL/GenBank/DDBJ whole genome shotgun (WGS) entry which is preliminary data.</text>
</comment>
<reference evidence="1 2" key="1">
    <citation type="submission" date="2022-12" db="EMBL/GenBank/DDBJ databases">
        <title>Chromosome-scale assembly of the Ensete ventricosum genome.</title>
        <authorList>
            <person name="Dussert Y."/>
            <person name="Stocks J."/>
            <person name="Wendawek A."/>
            <person name="Woldeyes F."/>
            <person name="Nichols R.A."/>
            <person name="Borrell J.S."/>
        </authorList>
    </citation>
    <scope>NUCLEOTIDE SEQUENCE [LARGE SCALE GENOMIC DNA]</scope>
    <source>
        <strain evidence="2">cv. Maze</strain>
        <tissue evidence="1">Seeds</tissue>
    </source>
</reference>
<organism evidence="1 2">
    <name type="scientific">Ensete ventricosum</name>
    <name type="common">Abyssinian banana</name>
    <name type="synonym">Musa ensete</name>
    <dbReference type="NCBI Taxonomy" id="4639"/>
    <lineage>
        <taxon>Eukaryota</taxon>
        <taxon>Viridiplantae</taxon>
        <taxon>Streptophyta</taxon>
        <taxon>Embryophyta</taxon>
        <taxon>Tracheophyta</taxon>
        <taxon>Spermatophyta</taxon>
        <taxon>Magnoliopsida</taxon>
        <taxon>Liliopsida</taxon>
        <taxon>Zingiberales</taxon>
        <taxon>Musaceae</taxon>
        <taxon>Ensete</taxon>
    </lineage>
</organism>
<protein>
    <submittedName>
        <fullName evidence="1">Uncharacterized protein</fullName>
    </submittedName>
</protein>
<keyword evidence="2" id="KW-1185">Reference proteome</keyword>
<gene>
    <name evidence="1" type="ORF">OPV22_000471</name>
</gene>
<dbReference type="EMBL" id="JAQQAF010000001">
    <property type="protein sequence ID" value="KAJ8510037.1"/>
    <property type="molecule type" value="Genomic_DNA"/>
</dbReference>
<dbReference type="AlphaFoldDB" id="A0AAV8RVE7"/>
<sequence length="177" mass="19264">MQLAVAAKFGFAESTRIPKCTPVAAKFGFAESTRDATSNPDSHQKPSPLLRPLLSLISPLQWRHSFAISSSRNRLLLVLSASSSLWTSSLLSILISLLSRTKTLPKDCLSSLFSPMPPPEELLRPRSVTPFRRTLLSPTASLPPRSMSLRQMDRPISMVTAAAAAARRPSDTIVILG</sequence>
<evidence type="ECO:0000313" key="2">
    <source>
        <dbReference type="Proteomes" id="UP001222027"/>
    </source>
</evidence>
<name>A0AAV8RVE7_ENSVE</name>
<proteinExistence type="predicted"/>